<name>A0ABV1E269_9FIRM</name>
<dbReference type="EMBL" id="JBBMFD010000024">
    <property type="protein sequence ID" value="MEQ2441397.1"/>
    <property type="molecule type" value="Genomic_DNA"/>
</dbReference>
<evidence type="ECO:0000313" key="3">
    <source>
        <dbReference type="Proteomes" id="UP001489509"/>
    </source>
</evidence>
<evidence type="ECO:0000256" key="1">
    <source>
        <dbReference type="SAM" id="Phobius"/>
    </source>
</evidence>
<keyword evidence="1" id="KW-0472">Membrane</keyword>
<proteinExistence type="predicted"/>
<sequence length="105" mass="11815">MYITGLLIGIFSFVIIGVFHPIVIRCEYHFTWKIWPVFLAAGLVCLLTSLFVENTLLSSLLSVLGFTCLWSIGELKEQKVRVEKGWFPANPKRADGKRKQDGKGG</sequence>
<dbReference type="InterPro" id="IPR027890">
    <property type="entry name" value="DUF4491"/>
</dbReference>
<protein>
    <submittedName>
        <fullName evidence="2">DUF4491 family protein</fullName>
    </submittedName>
</protein>
<keyword evidence="1" id="KW-1133">Transmembrane helix</keyword>
<keyword evidence="1" id="KW-0812">Transmembrane</keyword>
<gene>
    <name evidence="2" type="ORF">WMO26_11220</name>
</gene>
<comment type="caution">
    <text evidence="2">The sequence shown here is derived from an EMBL/GenBank/DDBJ whole genome shotgun (WGS) entry which is preliminary data.</text>
</comment>
<organism evidence="2 3">
    <name type="scientific">Solibaculum intestinale</name>
    <dbReference type="NCBI Taxonomy" id="3133165"/>
    <lineage>
        <taxon>Bacteria</taxon>
        <taxon>Bacillati</taxon>
        <taxon>Bacillota</taxon>
        <taxon>Clostridia</taxon>
        <taxon>Eubacteriales</taxon>
        <taxon>Oscillospiraceae</taxon>
        <taxon>Solibaculum</taxon>
    </lineage>
</organism>
<dbReference type="Proteomes" id="UP001489509">
    <property type="component" value="Unassembled WGS sequence"/>
</dbReference>
<reference evidence="2 3" key="1">
    <citation type="submission" date="2024-03" db="EMBL/GenBank/DDBJ databases">
        <title>Human intestinal bacterial collection.</title>
        <authorList>
            <person name="Pauvert C."/>
            <person name="Hitch T.C.A."/>
            <person name="Clavel T."/>
        </authorList>
    </citation>
    <scope>NUCLEOTIDE SEQUENCE [LARGE SCALE GENOMIC DNA]</scope>
    <source>
        <strain evidence="2 3">CLA-JM-H44</strain>
    </source>
</reference>
<feature type="transmembrane region" description="Helical" evidence="1">
    <location>
        <begin position="30"/>
        <end position="50"/>
    </location>
</feature>
<dbReference type="RefSeq" id="WP_349220460.1">
    <property type="nucleotide sequence ID" value="NZ_JBBMFD010000024.1"/>
</dbReference>
<keyword evidence="3" id="KW-1185">Reference proteome</keyword>
<evidence type="ECO:0000313" key="2">
    <source>
        <dbReference type="EMBL" id="MEQ2441397.1"/>
    </source>
</evidence>
<dbReference type="Pfam" id="PF14898">
    <property type="entry name" value="DUF4491"/>
    <property type="match status" value="1"/>
</dbReference>
<feature type="transmembrane region" description="Helical" evidence="1">
    <location>
        <begin position="6"/>
        <end position="23"/>
    </location>
</feature>
<accession>A0ABV1E269</accession>